<comment type="cofactor">
    <cofactor evidence="1">
        <name>Zn(2+)</name>
        <dbReference type="ChEBI" id="CHEBI:29105"/>
    </cofactor>
</comment>
<feature type="domain" description="Alcohol dehydrogenase-like N-terminal" evidence="6">
    <location>
        <begin position="26"/>
        <end position="117"/>
    </location>
</feature>
<dbReference type="EMBL" id="CAXAMM010036892">
    <property type="protein sequence ID" value="CAK9076425.1"/>
    <property type="molecule type" value="Genomic_DNA"/>
</dbReference>
<evidence type="ECO:0000313" key="10">
    <source>
        <dbReference type="EMBL" id="CAK9075555.1"/>
    </source>
</evidence>
<organism evidence="8 12">
    <name type="scientific">Durusdinium trenchii</name>
    <dbReference type="NCBI Taxonomy" id="1381693"/>
    <lineage>
        <taxon>Eukaryota</taxon>
        <taxon>Sar</taxon>
        <taxon>Alveolata</taxon>
        <taxon>Dinophyceae</taxon>
        <taxon>Suessiales</taxon>
        <taxon>Symbiodiniaceae</taxon>
        <taxon>Durusdinium</taxon>
    </lineage>
</organism>
<feature type="domain" description="Glucose dehydrogenase C-terminal" evidence="7">
    <location>
        <begin position="140"/>
        <end position="357"/>
    </location>
</feature>
<dbReference type="Proteomes" id="UP001642464">
    <property type="component" value="Unassembled WGS sequence"/>
</dbReference>
<dbReference type="EMBL" id="CAXAMM010036202">
    <property type="protein sequence ID" value="CAK9075444.1"/>
    <property type="molecule type" value="Genomic_DNA"/>
</dbReference>
<dbReference type="SUPFAM" id="SSF50129">
    <property type="entry name" value="GroES-like"/>
    <property type="match status" value="1"/>
</dbReference>
<dbReference type="PANTHER" id="PTHR43189:SF2">
    <property type="entry name" value="GLUCOSE 1-DEHYDROGENASE"/>
    <property type="match status" value="1"/>
</dbReference>
<gene>
    <name evidence="8" type="ORF">SCF082_LOCUS36358</name>
    <name evidence="9" type="ORF">SCF082_LOCUS36558</name>
    <name evidence="10" type="ORF">SCF082_LOCUS36595</name>
    <name evidence="11" type="ORF">SCF082_LOCUS36848</name>
</gene>
<dbReference type="InterPro" id="IPR036291">
    <property type="entry name" value="NAD(P)-bd_dom_sf"/>
</dbReference>
<evidence type="ECO:0000313" key="9">
    <source>
        <dbReference type="EMBL" id="CAK9075444.1"/>
    </source>
</evidence>
<evidence type="ECO:0000256" key="3">
    <source>
        <dbReference type="ARBA" id="ARBA00022833"/>
    </source>
</evidence>
<dbReference type="Pfam" id="PF16912">
    <property type="entry name" value="Glu_dehyd_C"/>
    <property type="match status" value="1"/>
</dbReference>
<dbReference type="InterPro" id="IPR013154">
    <property type="entry name" value="ADH-like_N"/>
</dbReference>
<evidence type="ECO:0000256" key="2">
    <source>
        <dbReference type="ARBA" id="ARBA00022723"/>
    </source>
</evidence>
<dbReference type="Pfam" id="PF08240">
    <property type="entry name" value="ADH_N"/>
    <property type="match status" value="1"/>
</dbReference>
<evidence type="ECO:0000259" key="6">
    <source>
        <dbReference type="Pfam" id="PF08240"/>
    </source>
</evidence>
<evidence type="ECO:0000256" key="1">
    <source>
        <dbReference type="ARBA" id="ARBA00001947"/>
    </source>
</evidence>
<keyword evidence="12" id="KW-1185">Reference proteome</keyword>
<dbReference type="Gene3D" id="3.40.50.720">
    <property type="entry name" value="NAD(P)-binding Rossmann-like Domain"/>
    <property type="match status" value="1"/>
</dbReference>
<evidence type="ECO:0000256" key="5">
    <source>
        <dbReference type="SAM" id="MobiDB-lite"/>
    </source>
</evidence>
<dbReference type="InterPro" id="IPR011032">
    <property type="entry name" value="GroES-like_sf"/>
</dbReference>
<protein>
    <submittedName>
        <fullName evidence="8">Glucose 1-dehydrogenase 1 (GDH 1) (GlcDH 1)</fullName>
    </submittedName>
</protein>
<evidence type="ECO:0000259" key="7">
    <source>
        <dbReference type="Pfam" id="PF16912"/>
    </source>
</evidence>
<dbReference type="PANTHER" id="PTHR43189">
    <property type="entry name" value="ZINC-TYPE ALCOHOL DEHYDROGENASE-LIKE PROTEIN C1198.01-RELATED"/>
    <property type="match status" value="1"/>
</dbReference>
<evidence type="ECO:0000313" key="8">
    <source>
        <dbReference type="EMBL" id="CAK9074783.1"/>
    </source>
</evidence>
<dbReference type="SUPFAM" id="SSF51735">
    <property type="entry name" value="NAD(P)-binding Rossmann-fold domains"/>
    <property type="match status" value="1"/>
</dbReference>
<evidence type="ECO:0000256" key="4">
    <source>
        <dbReference type="ARBA" id="ARBA00023002"/>
    </source>
</evidence>
<keyword evidence="4" id="KW-0560">Oxidoreductase</keyword>
<accession>A0ABP0PGW0</accession>
<dbReference type="Gene3D" id="3.90.180.10">
    <property type="entry name" value="Medium-chain alcohol dehydrogenases, catalytic domain"/>
    <property type="match status" value="1"/>
</dbReference>
<reference evidence="8 12" key="1">
    <citation type="submission" date="2024-02" db="EMBL/GenBank/DDBJ databases">
        <authorList>
            <person name="Chen Y."/>
            <person name="Shah S."/>
            <person name="Dougan E. K."/>
            <person name="Thang M."/>
            <person name="Chan C."/>
        </authorList>
    </citation>
    <scope>NUCLEOTIDE SEQUENCE [LARGE SCALE GENOMIC DNA]</scope>
</reference>
<evidence type="ECO:0000313" key="12">
    <source>
        <dbReference type="Proteomes" id="UP001642464"/>
    </source>
</evidence>
<dbReference type="EMBL" id="CAXAMM010035747">
    <property type="protein sequence ID" value="CAK9074783.1"/>
    <property type="molecule type" value="Genomic_DNA"/>
</dbReference>
<comment type="caution">
    <text evidence="8">The sequence shown here is derived from an EMBL/GenBank/DDBJ whole genome shotgun (WGS) entry which is preliminary data.</text>
</comment>
<feature type="region of interest" description="Disordered" evidence="5">
    <location>
        <begin position="1"/>
        <end position="22"/>
    </location>
</feature>
<evidence type="ECO:0000313" key="11">
    <source>
        <dbReference type="EMBL" id="CAK9076425.1"/>
    </source>
</evidence>
<dbReference type="EMBL" id="CAXAMM010036236">
    <property type="protein sequence ID" value="CAK9075555.1"/>
    <property type="molecule type" value="Genomic_DNA"/>
</dbReference>
<keyword evidence="3" id="KW-0862">Zinc</keyword>
<dbReference type="InterPro" id="IPR031640">
    <property type="entry name" value="Glu_dehyd_C"/>
</dbReference>
<name>A0ABP0PGW0_9DINO</name>
<sequence length="360" mass="39307">MRGIAVVGGSSEPRWADMPEPGDPAAGEVLCRTLQLGICGTDREILADASPIVPPGEDHLVLGHECLARVEAVGAGVENTTVGELVVPLIRRARAKTSRRIDMLPFGSYTERGIVEEHGFSGGWWSEPEDRLLKIDPEMADVAILSEPMSVPEKACNEAILLQQARMGAEAWVERPPRVLVTGMGPIGFCSLIACLVRGWPTTMYGLDNADTQRADLARAFGAKYLPAHETNFAPTDVEADGYDLILECTGSEEVAVNTAQLLASCGVMVWLGSQRRLKPQTLEFARMMRQGLLRNHIYLGSVNAAPRDFDQAIAHLRQLRATHLDALCGVMTDHVPKDDALWHFVNHSPQGIKAVLRYD</sequence>
<proteinExistence type="predicted"/>
<keyword evidence="2" id="KW-0479">Metal-binding</keyword>